<keyword evidence="7" id="KW-1003">Cell membrane</keyword>
<evidence type="ECO:0000313" key="15">
    <source>
        <dbReference type="Proteomes" id="UP000178602"/>
    </source>
</evidence>
<evidence type="ECO:0000256" key="1">
    <source>
        <dbReference type="ARBA" id="ARBA00003408"/>
    </source>
</evidence>
<name>A0A1F4T7L4_UNCSA</name>
<feature type="transmembrane region" description="Helical" evidence="13">
    <location>
        <begin position="105"/>
        <end position="123"/>
    </location>
</feature>
<gene>
    <name evidence="14" type="ORF">A3K49_07110</name>
</gene>
<dbReference type="Pfam" id="PF01554">
    <property type="entry name" value="MatE"/>
    <property type="match status" value="2"/>
</dbReference>
<feature type="transmembrane region" description="Helical" evidence="13">
    <location>
        <begin position="57"/>
        <end position="85"/>
    </location>
</feature>
<keyword evidence="8 13" id="KW-0812">Transmembrane</keyword>
<comment type="function">
    <text evidence="1">Multidrug efflux pump.</text>
</comment>
<keyword evidence="5" id="KW-0813">Transport</keyword>
<dbReference type="NCBIfam" id="TIGR00797">
    <property type="entry name" value="matE"/>
    <property type="match status" value="1"/>
</dbReference>
<dbReference type="AlphaFoldDB" id="A0A1F4T7L4"/>
<feature type="transmembrane region" description="Helical" evidence="13">
    <location>
        <begin position="397"/>
        <end position="417"/>
    </location>
</feature>
<dbReference type="GO" id="GO:0006811">
    <property type="term" value="P:monoatomic ion transport"/>
    <property type="evidence" value="ECO:0007669"/>
    <property type="project" value="UniProtKB-KW"/>
</dbReference>
<evidence type="ECO:0000256" key="11">
    <source>
        <dbReference type="ARBA" id="ARBA00023136"/>
    </source>
</evidence>
<evidence type="ECO:0000256" key="2">
    <source>
        <dbReference type="ARBA" id="ARBA00004651"/>
    </source>
</evidence>
<reference evidence="14 15" key="1">
    <citation type="journal article" date="2016" name="Nat. Commun.">
        <title>Thousands of microbial genomes shed light on interconnected biogeochemical processes in an aquifer system.</title>
        <authorList>
            <person name="Anantharaman K."/>
            <person name="Brown C.T."/>
            <person name="Hug L.A."/>
            <person name="Sharon I."/>
            <person name="Castelle C.J."/>
            <person name="Probst A.J."/>
            <person name="Thomas B.C."/>
            <person name="Singh A."/>
            <person name="Wilkins M.J."/>
            <person name="Karaoz U."/>
            <person name="Brodie E.L."/>
            <person name="Williams K.H."/>
            <person name="Hubbard S.S."/>
            <person name="Banfield J.F."/>
        </authorList>
    </citation>
    <scope>NUCLEOTIDE SEQUENCE [LARGE SCALE GENOMIC DNA]</scope>
</reference>
<keyword evidence="11 13" id="KW-0472">Membrane</keyword>
<feature type="transmembrane region" description="Helical" evidence="13">
    <location>
        <begin position="293"/>
        <end position="310"/>
    </location>
</feature>
<protein>
    <recommendedName>
        <fullName evidence="4">Probable multidrug resistance protein NorM</fullName>
    </recommendedName>
    <alternativeName>
        <fullName evidence="12">Multidrug-efflux transporter</fullName>
    </alternativeName>
</protein>
<dbReference type="InterPro" id="IPR050222">
    <property type="entry name" value="MATE_MdtK"/>
</dbReference>
<evidence type="ECO:0000256" key="9">
    <source>
        <dbReference type="ARBA" id="ARBA00022989"/>
    </source>
</evidence>
<evidence type="ECO:0000256" key="4">
    <source>
        <dbReference type="ARBA" id="ARBA00020268"/>
    </source>
</evidence>
<feature type="transmembrane region" description="Helical" evidence="13">
    <location>
        <begin position="265"/>
        <end position="287"/>
    </location>
</feature>
<feature type="transmembrane region" description="Helical" evidence="13">
    <location>
        <begin position="176"/>
        <end position="195"/>
    </location>
</feature>
<keyword evidence="6" id="KW-0050">Antiport</keyword>
<dbReference type="PIRSF" id="PIRSF006603">
    <property type="entry name" value="DinF"/>
    <property type="match status" value="1"/>
</dbReference>
<comment type="caution">
    <text evidence="14">The sequence shown here is derived from an EMBL/GenBank/DDBJ whole genome shotgun (WGS) entry which is preliminary data.</text>
</comment>
<sequence>MIKRLYHKFKERRDLTSGSISRNMFFLATPMIVSNLLQTTFELINMFWVGRLGSTALAAVAMSGSIIMVVMFMMMGVGVGTTAMVARAIGAKEHARAEQVVKQSLVIALLGSLILAVLGYIISAPLLELLGATPEVMPLGASYMHITFAGSFVIFFMFLIMAVLQGAGDTMTPMLILAFSLLLNVVLDPLLIFGIGPFPELGVSGAALATIISRGVGCLIAFEVMIRGRSHIQLKLNNYGVDGAIINRILMIGFPASIQMTLRGLMGVVLMWVVAGFGTMAVAAYGIGIRLSMLLMMPGFALGMASATMVGHNLGAKKPERAVSAAWTAVLYYGAFMAVMGLIFFFFGAPLIAFFDPNPEVVKIGAVLMAILGIGCPFIALGLILDRSISGAGDTMVTMINTFLSLWIIQIPLAIVLSEQIGIGINGVWYAGLVAQVVLAVLNLGWFLTGRWKHKKA</sequence>
<dbReference type="PANTHER" id="PTHR43298:SF2">
    <property type="entry name" value="FMN_FAD EXPORTER YEEO-RELATED"/>
    <property type="match status" value="1"/>
</dbReference>
<dbReference type="PANTHER" id="PTHR43298">
    <property type="entry name" value="MULTIDRUG RESISTANCE PROTEIN NORM-RELATED"/>
    <property type="match status" value="1"/>
</dbReference>
<keyword evidence="10" id="KW-0406">Ion transport</keyword>
<feature type="transmembrane region" description="Helical" evidence="13">
    <location>
        <begin position="143"/>
        <end position="164"/>
    </location>
</feature>
<comment type="similarity">
    <text evidence="3">Belongs to the multi antimicrobial extrusion (MATE) (TC 2.A.66.1) family.</text>
</comment>
<evidence type="ECO:0000256" key="5">
    <source>
        <dbReference type="ARBA" id="ARBA00022448"/>
    </source>
</evidence>
<feature type="transmembrane region" description="Helical" evidence="13">
    <location>
        <begin position="361"/>
        <end position="385"/>
    </location>
</feature>
<feature type="transmembrane region" description="Helical" evidence="13">
    <location>
        <begin position="201"/>
        <end position="226"/>
    </location>
</feature>
<evidence type="ECO:0000256" key="3">
    <source>
        <dbReference type="ARBA" id="ARBA00010199"/>
    </source>
</evidence>
<feature type="transmembrane region" description="Helical" evidence="13">
    <location>
        <begin position="429"/>
        <end position="448"/>
    </location>
</feature>
<dbReference type="GO" id="GO:0015297">
    <property type="term" value="F:antiporter activity"/>
    <property type="evidence" value="ECO:0007669"/>
    <property type="project" value="UniProtKB-KW"/>
</dbReference>
<evidence type="ECO:0000256" key="13">
    <source>
        <dbReference type="SAM" id="Phobius"/>
    </source>
</evidence>
<dbReference type="GO" id="GO:0042910">
    <property type="term" value="F:xenobiotic transmembrane transporter activity"/>
    <property type="evidence" value="ECO:0007669"/>
    <property type="project" value="InterPro"/>
</dbReference>
<dbReference type="GO" id="GO:0005886">
    <property type="term" value="C:plasma membrane"/>
    <property type="evidence" value="ECO:0007669"/>
    <property type="project" value="UniProtKB-SubCell"/>
</dbReference>
<dbReference type="Proteomes" id="UP000178602">
    <property type="component" value="Unassembled WGS sequence"/>
</dbReference>
<dbReference type="InterPro" id="IPR048279">
    <property type="entry name" value="MdtK-like"/>
</dbReference>
<evidence type="ECO:0000256" key="12">
    <source>
        <dbReference type="ARBA" id="ARBA00031636"/>
    </source>
</evidence>
<evidence type="ECO:0000256" key="10">
    <source>
        <dbReference type="ARBA" id="ARBA00023065"/>
    </source>
</evidence>
<organism evidence="14 15">
    <name type="scientific">candidate division WOR-1 bacterium RIFOXYC12_FULL_54_18</name>
    <dbReference type="NCBI Taxonomy" id="1802584"/>
    <lineage>
        <taxon>Bacteria</taxon>
        <taxon>Bacillati</taxon>
        <taxon>Saganbacteria</taxon>
    </lineage>
</organism>
<evidence type="ECO:0000256" key="8">
    <source>
        <dbReference type="ARBA" id="ARBA00022692"/>
    </source>
</evidence>
<keyword evidence="9 13" id="KW-1133">Transmembrane helix</keyword>
<evidence type="ECO:0000256" key="7">
    <source>
        <dbReference type="ARBA" id="ARBA00022475"/>
    </source>
</evidence>
<feature type="transmembrane region" description="Helical" evidence="13">
    <location>
        <begin position="330"/>
        <end position="355"/>
    </location>
</feature>
<comment type="subcellular location">
    <subcellularLocation>
        <location evidence="2">Cell membrane</location>
        <topology evidence="2">Multi-pass membrane protein</topology>
    </subcellularLocation>
</comment>
<dbReference type="InterPro" id="IPR002528">
    <property type="entry name" value="MATE_fam"/>
</dbReference>
<proteinExistence type="inferred from homology"/>
<feature type="transmembrane region" description="Helical" evidence="13">
    <location>
        <begin position="20"/>
        <end position="37"/>
    </location>
</feature>
<evidence type="ECO:0000256" key="6">
    <source>
        <dbReference type="ARBA" id="ARBA00022449"/>
    </source>
</evidence>
<evidence type="ECO:0000313" key="14">
    <source>
        <dbReference type="EMBL" id="OGC28705.1"/>
    </source>
</evidence>
<accession>A0A1F4T7L4</accession>
<dbReference type="EMBL" id="MEUG01000001">
    <property type="protein sequence ID" value="OGC28705.1"/>
    <property type="molecule type" value="Genomic_DNA"/>
</dbReference>